<proteinExistence type="predicted"/>
<evidence type="ECO:0000313" key="1">
    <source>
        <dbReference type="EMBL" id="PON45756.1"/>
    </source>
</evidence>
<sequence>MKKKKSEPKSKSELTKPRLLPVTINQPRKDRHLFVLELMSPLPLPPPTLPSSLSIVCIQAAKPPFTRTIPSLLAWKTSTSEINSSIYSLI</sequence>
<comment type="caution">
    <text evidence="1">The sequence shown here is derived from an EMBL/GenBank/DDBJ whole genome shotgun (WGS) entry which is preliminary data.</text>
</comment>
<accession>A0A2P5BAG0</accession>
<dbReference type="EMBL" id="JXTB01000324">
    <property type="protein sequence ID" value="PON45756.1"/>
    <property type="molecule type" value="Genomic_DNA"/>
</dbReference>
<protein>
    <submittedName>
        <fullName evidence="1">Uncharacterized protein</fullName>
    </submittedName>
</protein>
<keyword evidence="2" id="KW-1185">Reference proteome</keyword>
<organism evidence="1 2">
    <name type="scientific">Parasponia andersonii</name>
    <name type="common">Sponia andersonii</name>
    <dbReference type="NCBI Taxonomy" id="3476"/>
    <lineage>
        <taxon>Eukaryota</taxon>
        <taxon>Viridiplantae</taxon>
        <taxon>Streptophyta</taxon>
        <taxon>Embryophyta</taxon>
        <taxon>Tracheophyta</taxon>
        <taxon>Spermatophyta</taxon>
        <taxon>Magnoliopsida</taxon>
        <taxon>eudicotyledons</taxon>
        <taxon>Gunneridae</taxon>
        <taxon>Pentapetalae</taxon>
        <taxon>rosids</taxon>
        <taxon>fabids</taxon>
        <taxon>Rosales</taxon>
        <taxon>Cannabaceae</taxon>
        <taxon>Parasponia</taxon>
    </lineage>
</organism>
<reference evidence="2" key="1">
    <citation type="submission" date="2016-06" db="EMBL/GenBank/DDBJ databases">
        <title>Parallel loss of symbiosis genes in relatives of nitrogen-fixing non-legume Parasponia.</title>
        <authorList>
            <person name="Van Velzen R."/>
            <person name="Holmer R."/>
            <person name="Bu F."/>
            <person name="Rutten L."/>
            <person name="Van Zeijl A."/>
            <person name="Liu W."/>
            <person name="Santuari L."/>
            <person name="Cao Q."/>
            <person name="Sharma T."/>
            <person name="Shen D."/>
            <person name="Roswanjaya Y."/>
            <person name="Wardhani T."/>
            <person name="Kalhor M.S."/>
            <person name="Jansen J."/>
            <person name="Van den Hoogen J."/>
            <person name="Gungor B."/>
            <person name="Hartog M."/>
            <person name="Hontelez J."/>
            <person name="Verver J."/>
            <person name="Yang W.-C."/>
            <person name="Schijlen E."/>
            <person name="Repin R."/>
            <person name="Schilthuizen M."/>
            <person name="Schranz E."/>
            <person name="Heidstra R."/>
            <person name="Miyata K."/>
            <person name="Fedorova E."/>
            <person name="Kohlen W."/>
            <person name="Bisseling T."/>
            <person name="Smit S."/>
            <person name="Geurts R."/>
        </authorList>
    </citation>
    <scope>NUCLEOTIDE SEQUENCE [LARGE SCALE GENOMIC DNA]</scope>
    <source>
        <strain evidence="2">cv. WU1-14</strain>
    </source>
</reference>
<gene>
    <name evidence="1" type="ORF">PanWU01x14_256310</name>
</gene>
<evidence type="ECO:0000313" key="2">
    <source>
        <dbReference type="Proteomes" id="UP000237105"/>
    </source>
</evidence>
<dbReference type="AlphaFoldDB" id="A0A2P5BAG0"/>
<name>A0A2P5BAG0_PARAD</name>
<dbReference type="Proteomes" id="UP000237105">
    <property type="component" value="Unassembled WGS sequence"/>
</dbReference>